<protein>
    <submittedName>
        <fullName evidence="2">Uncharacterized protein</fullName>
    </submittedName>
</protein>
<keyword evidence="1" id="KW-0472">Membrane</keyword>
<accession>A0A1X0QQS9</accession>
<reference evidence="2" key="1">
    <citation type="journal article" date="2016" name="Proc. Natl. Acad. Sci. U.S.A.">
        <title>Lipid metabolic changes in an early divergent fungus govern the establishment of a mutualistic symbiosis with endobacteria.</title>
        <authorList>
            <person name="Lastovetsky O.A."/>
            <person name="Gaspar M.L."/>
            <person name="Mondo S.J."/>
            <person name="LaButti K.M."/>
            <person name="Sandor L."/>
            <person name="Grigoriev I.V."/>
            <person name="Henry S.A."/>
            <person name="Pawlowska T.E."/>
        </authorList>
    </citation>
    <scope>NUCLEOTIDE SEQUENCE [LARGE SCALE GENOMIC DNA]</scope>
    <source>
        <strain evidence="2">ATCC 52814</strain>
    </source>
</reference>
<feature type="non-terminal residue" evidence="2">
    <location>
        <position position="1"/>
    </location>
</feature>
<dbReference type="Proteomes" id="UP000242414">
    <property type="component" value="Unassembled WGS sequence"/>
</dbReference>
<dbReference type="AlphaFoldDB" id="A0A1X0QQS9"/>
<gene>
    <name evidence="2" type="ORF">BCV72DRAFT_319317</name>
</gene>
<name>A0A1X0QQS9_RHIZD</name>
<organism evidence="2">
    <name type="scientific">Rhizopus microsporus var. microsporus</name>
    <dbReference type="NCBI Taxonomy" id="86635"/>
    <lineage>
        <taxon>Eukaryota</taxon>
        <taxon>Fungi</taxon>
        <taxon>Fungi incertae sedis</taxon>
        <taxon>Mucoromycota</taxon>
        <taxon>Mucoromycotina</taxon>
        <taxon>Mucoromycetes</taxon>
        <taxon>Mucorales</taxon>
        <taxon>Mucorineae</taxon>
        <taxon>Rhizopodaceae</taxon>
        <taxon>Rhizopus</taxon>
    </lineage>
</organism>
<dbReference type="EMBL" id="KV922072">
    <property type="protein sequence ID" value="ORE02123.1"/>
    <property type="molecule type" value="Genomic_DNA"/>
</dbReference>
<evidence type="ECO:0000313" key="2">
    <source>
        <dbReference type="EMBL" id="ORE02123.1"/>
    </source>
</evidence>
<evidence type="ECO:0000256" key="1">
    <source>
        <dbReference type="SAM" id="Phobius"/>
    </source>
</evidence>
<keyword evidence="1" id="KW-0812">Transmembrane</keyword>
<feature type="transmembrane region" description="Helical" evidence="1">
    <location>
        <begin position="56"/>
        <end position="78"/>
    </location>
</feature>
<keyword evidence="1" id="KW-1133">Transmembrane helix</keyword>
<dbReference type="VEuPathDB" id="FungiDB:BCV72DRAFT_319317"/>
<proteinExistence type="predicted"/>
<sequence length="127" mass="14521">STGLSSTLDLIDLTDKGQACNFEQQEWQEIKSTLMTKYASNKKCHVPQAVATTWKIITSLAHICLILLLFFFTSLNIMEDNPRLLEKKYASRFTEYDYLGKVWSPLFDSILAMNGSTIRLKRFSSEA</sequence>